<comment type="caution">
    <text evidence="1">The sequence shown here is derived from an EMBL/GenBank/DDBJ whole genome shotgun (WGS) entry which is preliminary data.</text>
</comment>
<accession>A0A317N4J2</accession>
<gene>
    <name evidence="1" type="ORF">C7443_101163</name>
</gene>
<dbReference type="RefSeq" id="WP_110016676.1">
    <property type="nucleotide sequence ID" value="NZ_QGTJ01000001.1"/>
</dbReference>
<protein>
    <recommendedName>
        <fullName evidence="3">Pyridoxamine 5'-phosphate oxidase</fullName>
    </recommendedName>
</protein>
<evidence type="ECO:0000313" key="1">
    <source>
        <dbReference type="EMBL" id="PWV65679.1"/>
    </source>
</evidence>
<dbReference type="Proteomes" id="UP000246569">
    <property type="component" value="Unassembled WGS sequence"/>
</dbReference>
<reference evidence="1 2" key="1">
    <citation type="submission" date="2018-05" db="EMBL/GenBank/DDBJ databases">
        <title>Genomic Encyclopedia of Type Strains, Phase IV (KMG-IV): sequencing the most valuable type-strain genomes for metagenomic binning, comparative biology and taxonomic classification.</title>
        <authorList>
            <person name="Goeker M."/>
        </authorList>
    </citation>
    <scope>NUCLEOTIDE SEQUENCE [LARGE SCALE GENOMIC DNA]</scope>
    <source>
        <strain evidence="1 2">DSM 23606</strain>
    </source>
</reference>
<keyword evidence="2" id="KW-1185">Reference proteome</keyword>
<dbReference type="EMBL" id="QGTJ01000001">
    <property type="protein sequence ID" value="PWV65679.1"/>
    <property type="molecule type" value="Genomic_DNA"/>
</dbReference>
<dbReference type="OrthoDB" id="334393at2"/>
<sequence length="160" mass="16709">MIDAAHIAFLRLGLAVSLASCGAGREVNLARGIACRLSADGARVVVFLPLRSSAALLADVAGNGRLAALFTQPSTHRSLQFKTDDARRCAIESGDAAIIAANVDAFVLEVMPLGFTEAMIRHFFAYEPQDLTALAFTPQTAFDQTPGPQAGQALGLGLAP</sequence>
<organism evidence="1 2">
    <name type="scientific">Plasticicumulans acidivorans</name>
    <dbReference type="NCBI Taxonomy" id="886464"/>
    <lineage>
        <taxon>Bacteria</taxon>
        <taxon>Pseudomonadati</taxon>
        <taxon>Pseudomonadota</taxon>
        <taxon>Gammaproteobacteria</taxon>
        <taxon>Candidatus Competibacteraceae</taxon>
        <taxon>Plasticicumulans</taxon>
    </lineage>
</organism>
<name>A0A317N4J2_9GAMM</name>
<evidence type="ECO:0000313" key="2">
    <source>
        <dbReference type="Proteomes" id="UP000246569"/>
    </source>
</evidence>
<dbReference type="AlphaFoldDB" id="A0A317N4J2"/>
<evidence type="ECO:0008006" key="3">
    <source>
        <dbReference type="Google" id="ProtNLM"/>
    </source>
</evidence>
<proteinExistence type="predicted"/>